<evidence type="ECO:0000313" key="2">
    <source>
        <dbReference type="Proteomes" id="UP000053958"/>
    </source>
</evidence>
<feature type="non-terminal residue" evidence="1">
    <location>
        <position position="1"/>
    </location>
</feature>
<dbReference type="Proteomes" id="UP000053958">
    <property type="component" value="Unassembled WGS sequence"/>
</dbReference>
<protein>
    <submittedName>
        <fullName evidence="1">Uncharacterized protein</fullName>
    </submittedName>
</protein>
<dbReference type="AlphaFoldDB" id="A0A0F4YI97"/>
<organism evidence="1 2">
    <name type="scientific">Rasamsonia emersonii (strain ATCC 16479 / CBS 393.64 / IMI 116815)</name>
    <dbReference type="NCBI Taxonomy" id="1408163"/>
    <lineage>
        <taxon>Eukaryota</taxon>
        <taxon>Fungi</taxon>
        <taxon>Dikarya</taxon>
        <taxon>Ascomycota</taxon>
        <taxon>Pezizomycotina</taxon>
        <taxon>Eurotiomycetes</taxon>
        <taxon>Eurotiomycetidae</taxon>
        <taxon>Eurotiales</taxon>
        <taxon>Trichocomaceae</taxon>
        <taxon>Rasamsonia</taxon>
    </lineage>
</organism>
<sequence length="96" mass="10775">ERTRWMDVAGTGNSAWRLVHAGNWRSGCSDSHRQSISRNIAQDRQETGILARWGCRPEAFCSLQAGERALRRQSSLHCARSSGRRWADAGQQHGGR</sequence>
<gene>
    <name evidence="1" type="ORF">T310_8894</name>
</gene>
<comment type="caution">
    <text evidence="1">The sequence shown here is derived from an EMBL/GenBank/DDBJ whole genome shotgun (WGS) entry which is preliminary data.</text>
</comment>
<reference evidence="1 2" key="1">
    <citation type="submission" date="2015-04" db="EMBL/GenBank/DDBJ databases">
        <authorList>
            <person name="Heijne W.H."/>
            <person name="Fedorova N.D."/>
            <person name="Nierman W.C."/>
            <person name="Vollebregt A.W."/>
            <person name="Zhao Z."/>
            <person name="Wu L."/>
            <person name="Kumar M."/>
            <person name="Stam H."/>
            <person name="van den Berg M.A."/>
            <person name="Pel H.J."/>
        </authorList>
    </citation>
    <scope>NUCLEOTIDE SEQUENCE [LARGE SCALE GENOMIC DNA]</scope>
    <source>
        <strain evidence="1 2">CBS 393.64</strain>
    </source>
</reference>
<dbReference type="RefSeq" id="XP_013323920.1">
    <property type="nucleotide sequence ID" value="XM_013468466.1"/>
</dbReference>
<proteinExistence type="predicted"/>
<dbReference type="EMBL" id="LASV01000671">
    <property type="protein sequence ID" value="KKA17308.1"/>
    <property type="molecule type" value="Genomic_DNA"/>
</dbReference>
<dbReference type="GeneID" id="25321010"/>
<name>A0A0F4YI97_RASE3</name>
<evidence type="ECO:0000313" key="1">
    <source>
        <dbReference type="EMBL" id="KKA17308.1"/>
    </source>
</evidence>
<accession>A0A0F4YI97</accession>
<keyword evidence="2" id="KW-1185">Reference proteome</keyword>